<dbReference type="InterPro" id="IPR013806">
    <property type="entry name" value="Kringle-like"/>
</dbReference>
<feature type="signal peptide" evidence="2">
    <location>
        <begin position="1"/>
        <end position="18"/>
    </location>
</feature>
<dbReference type="AlphaFoldDB" id="A0A244CLD9"/>
<dbReference type="Pfam" id="PF09423">
    <property type="entry name" value="PhoD"/>
    <property type="match status" value="1"/>
</dbReference>
<reference evidence="4 5" key="1">
    <citation type="submission" date="2017-02" db="EMBL/GenBank/DDBJ databases">
        <title>Pseudoalteromonas ulvae TC14 Genome.</title>
        <authorList>
            <person name="Molmeret M."/>
        </authorList>
    </citation>
    <scope>NUCLEOTIDE SEQUENCE [LARGE SCALE GENOMIC DNA]</scope>
    <source>
        <strain evidence="4">TC14</strain>
    </source>
</reference>
<feature type="domain" description="Fibronectin type-II" evidence="3">
    <location>
        <begin position="452"/>
        <end position="501"/>
    </location>
</feature>
<dbReference type="InterPro" id="IPR029052">
    <property type="entry name" value="Metallo-depent_PP-like"/>
</dbReference>
<dbReference type="CDD" id="cd07389">
    <property type="entry name" value="MPP_PhoD"/>
    <property type="match status" value="1"/>
</dbReference>
<dbReference type="RefSeq" id="WP_086745359.1">
    <property type="nucleotide sequence ID" value="NZ_MWPV01000006.1"/>
</dbReference>
<dbReference type="InterPro" id="IPR018946">
    <property type="entry name" value="PhoD-like_MPP"/>
</dbReference>
<dbReference type="InterPro" id="IPR000562">
    <property type="entry name" value="FN_type2_dom"/>
</dbReference>
<sequence>MKTLPYWLLGLFPTIAMATPEVHYQQCKQSFSYLGTQYQGTTNKNNGANQWCYLQQPIDGQTWANVQTDTIATFTTVTGKHCQTPSTYRGEAFYGCSTLNHANPWCYVDDKNWEECPTTEPQPLLTHTQPLQSKHLDRIALGSCFKTQGDMPQALAKLIGQQPDLFLWLGDNIYADTTDMAVMKQKYDDKKRNPDYQAFLKANIPVMATWDDHDFGRNNDGKHYPKREQAQQAYLNHFDVPEDDPRRHQQNGIYEAKMFGQPGEKTHVITLDARYFRSPTFNNYGQCEGDSSTILGQAQWQWLEQQLNKESDITFIASGIQVLPPLHLERSKNQYCAYGDGAAFNQAIAALNESELSGTSYESWAEMPSERERLLRLVQKAINQGKTKAVIFLSGDQHWGELLQKNIPENKATGKQTTVYEITASGFGQSWPYHIENPLRLPVYADTKGDGNYTQQCQFPATYAGVTYQGCLTRDHDKPWCYTQIDSNNKGIEGQWGNCAPQGAVIPTGFVGQISPDINSLTTSNRHLINKSGSNYGLIDIDWQQRHITLSIETSKDVAVSTVIKF</sequence>
<evidence type="ECO:0000256" key="1">
    <source>
        <dbReference type="ARBA" id="ARBA00023157"/>
    </source>
</evidence>
<evidence type="ECO:0000313" key="5">
    <source>
        <dbReference type="Proteomes" id="UP000194841"/>
    </source>
</evidence>
<dbReference type="OrthoDB" id="327733at2"/>
<dbReference type="Pfam" id="PF00040">
    <property type="entry name" value="fn2"/>
    <property type="match status" value="1"/>
</dbReference>
<dbReference type="InterPro" id="IPR038607">
    <property type="entry name" value="PhoD-like_sf"/>
</dbReference>
<dbReference type="SUPFAM" id="SSF57440">
    <property type="entry name" value="Kringle-like"/>
    <property type="match status" value="1"/>
</dbReference>
<evidence type="ECO:0000256" key="2">
    <source>
        <dbReference type="SAM" id="SignalP"/>
    </source>
</evidence>
<feature type="chain" id="PRO_5011255507" evidence="2">
    <location>
        <begin position="19"/>
        <end position="566"/>
    </location>
</feature>
<gene>
    <name evidence="4" type="ORF">B1199_17075</name>
</gene>
<dbReference type="SUPFAM" id="SSF56300">
    <property type="entry name" value="Metallo-dependent phosphatases"/>
    <property type="match status" value="1"/>
</dbReference>
<dbReference type="PROSITE" id="PS51092">
    <property type="entry name" value="FN2_2"/>
    <property type="match status" value="1"/>
</dbReference>
<dbReference type="Proteomes" id="UP000194841">
    <property type="component" value="Unassembled WGS sequence"/>
</dbReference>
<comment type="caution">
    <text evidence="4">The sequence shown here is derived from an EMBL/GenBank/DDBJ whole genome shotgun (WGS) entry which is preliminary data.</text>
</comment>
<dbReference type="EMBL" id="MWPV01000006">
    <property type="protein sequence ID" value="OUL56385.1"/>
    <property type="molecule type" value="Genomic_DNA"/>
</dbReference>
<keyword evidence="5" id="KW-1185">Reference proteome</keyword>
<keyword evidence="1" id="KW-1015">Disulfide bond</keyword>
<name>A0A244CLD9_PSEDV</name>
<dbReference type="PANTHER" id="PTHR33987:SF1">
    <property type="entry name" value="CALCINEURIN-LIKE METALLO-PHOSPHOESTERASE SUPERFAMILY PROTEIN"/>
    <property type="match status" value="1"/>
</dbReference>
<protein>
    <submittedName>
        <fullName evidence="4">Phosphodiesterase</fullName>
    </submittedName>
</protein>
<dbReference type="PANTHER" id="PTHR33987">
    <property type="entry name" value="CALCINEURIN-LIKE METALLO-PHOSPHOESTERASE SUPERFAMILY PROTEIN"/>
    <property type="match status" value="1"/>
</dbReference>
<accession>A0A244CLD9</accession>
<organism evidence="4 5">
    <name type="scientific">Pseudoalteromonas ulvae</name>
    <dbReference type="NCBI Taxonomy" id="107327"/>
    <lineage>
        <taxon>Bacteria</taxon>
        <taxon>Pseudomonadati</taxon>
        <taxon>Pseudomonadota</taxon>
        <taxon>Gammaproteobacteria</taxon>
        <taxon>Alteromonadales</taxon>
        <taxon>Pseudoalteromonadaceae</taxon>
        <taxon>Pseudoalteromonas</taxon>
    </lineage>
</organism>
<proteinExistence type="predicted"/>
<evidence type="ECO:0000313" key="4">
    <source>
        <dbReference type="EMBL" id="OUL56385.1"/>
    </source>
</evidence>
<dbReference type="Gene3D" id="3.60.21.70">
    <property type="entry name" value="PhoD-like phosphatase"/>
    <property type="match status" value="1"/>
</dbReference>
<keyword evidence="2" id="KW-0732">Signal</keyword>
<evidence type="ECO:0000259" key="3">
    <source>
        <dbReference type="PROSITE" id="PS51092"/>
    </source>
</evidence>